<evidence type="ECO:0000256" key="10">
    <source>
        <dbReference type="ARBA" id="ARBA00023136"/>
    </source>
</evidence>
<dbReference type="PANTHER" id="PTHR13099:SF0">
    <property type="entry name" value="NADH DEHYDROGENASE [UBIQUINONE] 1 SUBUNIT C2-RELATED"/>
    <property type="match status" value="1"/>
</dbReference>
<evidence type="ECO:0000256" key="11">
    <source>
        <dbReference type="PIRNR" id="PIRNR017834"/>
    </source>
</evidence>
<evidence type="ECO:0000256" key="1">
    <source>
        <dbReference type="ARBA" id="ARBA00004298"/>
    </source>
</evidence>
<dbReference type="GO" id="GO:0006120">
    <property type="term" value="P:mitochondrial electron transport, NADH to ubiquinone"/>
    <property type="evidence" value="ECO:0007669"/>
    <property type="project" value="InterPro"/>
</dbReference>
<keyword evidence="8" id="KW-1133">Transmembrane helix</keyword>
<keyword evidence="9 11" id="KW-0496">Mitochondrion</keyword>
<name>A0AA35KAU5_9SAUR</name>
<proteinExistence type="inferred from homology"/>
<gene>
    <name evidence="12" type="ORF">PODLI_1B036935</name>
</gene>
<keyword evidence="6 11" id="KW-0999">Mitochondrion inner membrane</keyword>
<dbReference type="Pfam" id="PF06374">
    <property type="entry name" value="NDUF_C2"/>
    <property type="match status" value="1"/>
</dbReference>
<dbReference type="GO" id="GO:0005743">
    <property type="term" value="C:mitochondrial inner membrane"/>
    <property type="evidence" value="ECO:0007669"/>
    <property type="project" value="UniProtKB-SubCell"/>
</dbReference>
<keyword evidence="5" id="KW-0812">Transmembrane</keyword>
<sequence>MPSPLYLRLPDEARSIPPPRLFNRGSVYLGFLGWISVLLENAIRQRPVLGTGYYLCKRANYEYALKDRQLSEYIRHHPEDFKEKEKKRMAEVLENFHPIR</sequence>
<comment type="subcellular location">
    <subcellularLocation>
        <location evidence="1">Mitochondrion inner membrane</location>
        <topology evidence="1">Single-pass membrane protein</topology>
        <orientation evidence="1">Matrix side</orientation>
    </subcellularLocation>
</comment>
<evidence type="ECO:0000256" key="4">
    <source>
        <dbReference type="ARBA" id="ARBA00022660"/>
    </source>
</evidence>
<keyword evidence="4 11" id="KW-0679">Respiratory chain</keyword>
<reference evidence="12" key="1">
    <citation type="submission" date="2022-12" db="EMBL/GenBank/DDBJ databases">
        <authorList>
            <person name="Alioto T."/>
            <person name="Alioto T."/>
            <person name="Gomez Garrido J."/>
        </authorList>
    </citation>
    <scope>NUCLEOTIDE SEQUENCE</scope>
</reference>
<evidence type="ECO:0000256" key="6">
    <source>
        <dbReference type="ARBA" id="ARBA00022792"/>
    </source>
</evidence>
<evidence type="ECO:0000256" key="3">
    <source>
        <dbReference type="ARBA" id="ARBA00022448"/>
    </source>
</evidence>
<keyword evidence="3 11" id="KW-0813">Transport</keyword>
<evidence type="ECO:0000256" key="9">
    <source>
        <dbReference type="ARBA" id="ARBA00023128"/>
    </source>
</evidence>
<evidence type="ECO:0000256" key="5">
    <source>
        <dbReference type="ARBA" id="ARBA00022692"/>
    </source>
</evidence>
<keyword evidence="10 11" id="KW-0472">Membrane</keyword>
<comment type="function">
    <text evidence="11">Accessory subunit of the mitochondrial membrane respiratory chain NADH dehydrogenase (Complex I), that is believed not to be involved in catalysis. Complex I functions in the transfer of electrons from NADH to the respiratory chain. The immediate electron acceptor for the enzyme is believed to be ubiquinone.</text>
</comment>
<dbReference type="AlphaFoldDB" id="A0AA35KAU5"/>
<evidence type="ECO:0000256" key="2">
    <source>
        <dbReference type="ARBA" id="ARBA00008674"/>
    </source>
</evidence>
<evidence type="ECO:0000313" key="13">
    <source>
        <dbReference type="Proteomes" id="UP001178461"/>
    </source>
</evidence>
<dbReference type="EMBL" id="OX395129">
    <property type="protein sequence ID" value="CAI5773493.1"/>
    <property type="molecule type" value="Genomic_DNA"/>
</dbReference>
<evidence type="ECO:0000256" key="8">
    <source>
        <dbReference type="ARBA" id="ARBA00022989"/>
    </source>
</evidence>
<evidence type="ECO:0000313" key="12">
    <source>
        <dbReference type="EMBL" id="CAI5773493.1"/>
    </source>
</evidence>
<dbReference type="PANTHER" id="PTHR13099">
    <property type="entry name" value="NADH-UBIQUINONE OXIDOREDUCTASE SUBUNIT B14.5B"/>
    <property type="match status" value="1"/>
</dbReference>
<comment type="similarity">
    <text evidence="2 11">Belongs to the complex I NDUFC2 subunit family.</text>
</comment>
<evidence type="ECO:0000256" key="7">
    <source>
        <dbReference type="ARBA" id="ARBA00022982"/>
    </source>
</evidence>
<dbReference type="PIRSF" id="PIRSF017834">
    <property type="entry name" value="NADH-UbQ_OxRdtase_b14.5b"/>
    <property type="match status" value="1"/>
</dbReference>
<dbReference type="InterPro" id="IPR009423">
    <property type="entry name" value="NDUC2"/>
</dbReference>
<keyword evidence="13" id="KW-1185">Reference proteome</keyword>
<accession>A0AA35KAU5</accession>
<organism evidence="12 13">
    <name type="scientific">Podarcis lilfordi</name>
    <name type="common">Lilford's wall lizard</name>
    <dbReference type="NCBI Taxonomy" id="74358"/>
    <lineage>
        <taxon>Eukaryota</taxon>
        <taxon>Metazoa</taxon>
        <taxon>Chordata</taxon>
        <taxon>Craniata</taxon>
        <taxon>Vertebrata</taxon>
        <taxon>Euteleostomi</taxon>
        <taxon>Lepidosauria</taxon>
        <taxon>Squamata</taxon>
        <taxon>Bifurcata</taxon>
        <taxon>Unidentata</taxon>
        <taxon>Episquamata</taxon>
        <taxon>Laterata</taxon>
        <taxon>Lacertibaenia</taxon>
        <taxon>Lacertidae</taxon>
        <taxon>Podarcis</taxon>
    </lineage>
</organism>
<protein>
    <recommendedName>
        <fullName evidence="11">NADH dehydrogenase [ubiquinone] 1 subunit C2</fullName>
    </recommendedName>
</protein>
<dbReference type="Proteomes" id="UP001178461">
    <property type="component" value="Chromosome 4"/>
</dbReference>
<keyword evidence="7 11" id="KW-0249">Electron transport</keyword>